<dbReference type="AlphaFoldDB" id="A0A392MR84"/>
<reference evidence="1 2" key="1">
    <citation type="journal article" date="2018" name="Front. Plant Sci.">
        <title>Red Clover (Trifolium pratense) and Zigzag Clover (T. medium) - A Picture of Genomic Similarities and Differences.</title>
        <authorList>
            <person name="Dluhosova J."/>
            <person name="Istvanek J."/>
            <person name="Nedelnik J."/>
            <person name="Repkova J."/>
        </authorList>
    </citation>
    <scope>NUCLEOTIDE SEQUENCE [LARGE SCALE GENOMIC DNA]</scope>
    <source>
        <strain evidence="2">cv. 10/8</strain>
        <tissue evidence="1">Leaf</tissue>
    </source>
</reference>
<dbReference type="Proteomes" id="UP000265520">
    <property type="component" value="Unassembled WGS sequence"/>
</dbReference>
<sequence>MELNGMCKLKLHNIGAKETYRGGEHQLVYPPQHGWMDEAEYQQSVKNRDKIDGFEFSSKNGVRKLEVQVDSSVVLDGVQTEKVGSAKG</sequence>
<evidence type="ECO:0000313" key="2">
    <source>
        <dbReference type="Proteomes" id="UP000265520"/>
    </source>
</evidence>
<name>A0A392MR84_9FABA</name>
<accession>A0A392MR84</accession>
<comment type="caution">
    <text evidence="1">The sequence shown here is derived from an EMBL/GenBank/DDBJ whole genome shotgun (WGS) entry which is preliminary data.</text>
</comment>
<feature type="non-terminal residue" evidence="1">
    <location>
        <position position="88"/>
    </location>
</feature>
<proteinExistence type="predicted"/>
<gene>
    <name evidence="1" type="ORF">A2U01_0010653</name>
</gene>
<keyword evidence="2" id="KW-1185">Reference proteome</keyword>
<evidence type="ECO:0000313" key="1">
    <source>
        <dbReference type="EMBL" id="MCH89752.1"/>
    </source>
</evidence>
<organism evidence="1 2">
    <name type="scientific">Trifolium medium</name>
    <dbReference type="NCBI Taxonomy" id="97028"/>
    <lineage>
        <taxon>Eukaryota</taxon>
        <taxon>Viridiplantae</taxon>
        <taxon>Streptophyta</taxon>
        <taxon>Embryophyta</taxon>
        <taxon>Tracheophyta</taxon>
        <taxon>Spermatophyta</taxon>
        <taxon>Magnoliopsida</taxon>
        <taxon>eudicotyledons</taxon>
        <taxon>Gunneridae</taxon>
        <taxon>Pentapetalae</taxon>
        <taxon>rosids</taxon>
        <taxon>fabids</taxon>
        <taxon>Fabales</taxon>
        <taxon>Fabaceae</taxon>
        <taxon>Papilionoideae</taxon>
        <taxon>50 kb inversion clade</taxon>
        <taxon>NPAAA clade</taxon>
        <taxon>Hologalegina</taxon>
        <taxon>IRL clade</taxon>
        <taxon>Trifolieae</taxon>
        <taxon>Trifolium</taxon>
    </lineage>
</organism>
<dbReference type="EMBL" id="LXQA010016814">
    <property type="protein sequence ID" value="MCH89752.1"/>
    <property type="molecule type" value="Genomic_DNA"/>
</dbReference>
<protein>
    <submittedName>
        <fullName evidence="1">Uncharacterized protein</fullName>
    </submittedName>
</protein>